<dbReference type="InterPro" id="IPR036259">
    <property type="entry name" value="MFS_trans_sf"/>
</dbReference>
<feature type="transmembrane region" description="Helical" evidence="7">
    <location>
        <begin position="193"/>
        <end position="211"/>
    </location>
</feature>
<sequence>AGDSMSLQSRRTQLLLVNSLTFGLEVCLAAGITYVPPLLLEVGVEEKFMTMVLGIGPVLGLVFVPLIGSASDHWHSSYGRRRPFIWVLCLGVLLSLFVIPHASSLASLCALNPRPLEIAFLILGIGLLDFCGQVCFTPLEALLSDLFQEPDNCRQAFSVYAFMISLGGCIGYLLPAIDWAFLAPYLGGQESCLFSLLALIFLSCVLATLFVTEEVAQGDILDGPALKDTSPKVSLSCWQLARGSCVLQGRQVLQAARDLCALLPRLHGLYCRIPRVIRRLFVAELCSWMALMTFMLFYTDFVGEGLYHGVPRAKPGTEARRHYDEGVRMGSLGLFLQCITSIFFSTIMDRLVKHFGTRAVYLASVVFFPGAAFVMCLSHSVTVVTISAALTGFTFSALQILPYTLASLYHHDKQVFLHKYKRKEEEDTALLDKKSAFPKGLLSSQKLSYQNGHTGSLFSSSSSSPSSPLAVSSSALCVSSSCDVSLRIMVGEPELGAPGRGICLDLAILDSAFLLSQVVPSLVMGSIVQFTQSVTAYMVSAAAFGLVAIYFATKVVFDKGDMAKYSV</sequence>
<dbReference type="OrthoDB" id="28755at2759"/>
<keyword evidence="5 7" id="KW-0472">Membrane</keyword>
<comment type="subcellular location">
    <subcellularLocation>
        <location evidence="1">Membrane</location>
        <topology evidence="1">Multi-pass membrane protein</topology>
    </subcellularLocation>
</comment>
<feature type="transmembrane region" description="Helical" evidence="7">
    <location>
        <begin position="48"/>
        <end position="71"/>
    </location>
</feature>
<feature type="transmembrane region" description="Helical" evidence="7">
    <location>
        <begin position="359"/>
        <end position="380"/>
    </location>
</feature>
<evidence type="ECO:0000256" key="2">
    <source>
        <dbReference type="ARBA" id="ARBA00022448"/>
    </source>
</evidence>
<evidence type="ECO:0000256" key="4">
    <source>
        <dbReference type="ARBA" id="ARBA00022989"/>
    </source>
</evidence>
<feature type="transmembrane region" description="Helical" evidence="7">
    <location>
        <begin position="534"/>
        <end position="557"/>
    </location>
</feature>
<dbReference type="GO" id="GO:0016020">
    <property type="term" value="C:membrane"/>
    <property type="evidence" value="ECO:0007669"/>
    <property type="project" value="UniProtKB-SubCell"/>
</dbReference>
<evidence type="ECO:0000256" key="5">
    <source>
        <dbReference type="ARBA" id="ARBA00023136"/>
    </source>
</evidence>
<evidence type="ECO:0000256" key="7">
    <source>
        <dbReference type="SAM" id="Phobius"/>
    </source>
</evidence>
<feature type="transmembrane region" description="Helical" evidence="7">
    <location>
        <begin position="280"/>
        <end position="298"/>
    </location>
</feature>
<proteinExistence type="inferred from homology"/>
<gene>
    <name evidence="8" type="primary">Slc45a3</name>
    <name evidence="8" type="ORF">CINMEX_R00780</name>
</gene>
<dbReference type="GO" id="GO:0008506">
    <property type="term" value="F:sucrose:proton symporter activity"/>
    <property type="evidence" value="ECO:0007669"/>
    <property type="project" value="TreeGrafter"/>
</dbReference>
<dbReference type="FunFam" id="1.20.1250.20:FF:000230">
    <property type="entry name" value="Solute carrier family 45 member 3"/>
    <property type="match status" value="1"/>
</dbReference>
<dbReference type="AlphaFoldDB" id="A0A7L2JFN5"/>
<dbReference type="EMBL" id="VWYM01012714">
    <property type="protein sequence ID" value="NXR22290.1"/>
    <property type="molecule type" value="Genomic_DNA"/>
</dbReference>
<keyword evidence="2" id="KW-0813">Transport</keyword>
<feature type="transmembrane region" description="Helical" evidence="7">
    <location>
        <begin position="118"/>
        <end position="136"/>
    </location>
</feature>
<feature type="transmembrane region" description="Helical" evidence="7">
    <location>
        <begin position="157"/>
        <end position="181"/>
    </location>
</feature>
<keyword evidence="4 7" id="KW-1133">Transmembrane helix</keyword>
<evidence type="ECO:0000256" key="1">
    <source>
        <dbReference type="ARBA" id="ARBA00004141"/>
    </source>
</evidence>
<dbReference type="Proteomes" id="UP000590623">
    <property type="component" value="Unassembled WGS sequence"/>
</dbReference>
<evidence type="ECO:0000256" key="6">
    <source>
        <dbReference type="ARBA" id="ARBA00038193"/>
    </source>
</evidence>
<keyword evidence="9" id="KW-1185">Reference proteome</keyword>
<keyword evidence="3 7" id="KW-0812">Transmembrane</keyword>
<evidence type="ECO:0000313" key="9">
    <source>
        <dbReference type="Proteomes" id="UP000590623"/>
    </source>
</evidence>
<dbReference type="SUPFAM" id="SSF103473">
    <property type="entry name" value="MFS general substrate transporter"/>
    <property type="match status" value="1"/>
</dbReference>
<comment type="caution">
    <text evidence="8">The sequence shown here is derived from an EMBL/GenBank/DDBJ whole genome shotgun (WGS) entry which is preliminary data.</text>
</comment>
<feature type="transmembrane region" description="Helical" evidence="7">
    <location>
        <begin position="386"/>
        <end position="409"/>
    </location>
</feature>
<name>A0A7L2JFN5_CINMU</name>
<feature type="transmembrane region" description="Helical" evidence="7">
    <location>
        <begin position="329"/>
        <end position="347"/>
    </location>
</feature>
<evidence type="ECO:0000256" key="3">
    <source>
        <dbReference type="ARBA" id="ARBA00022692"/>
    </source>
</evidence>
<feature type="non-terminal residue" evidence="8">
    <location>
        <position position="1"/>
    </location>
</feature>
<dbReference type="Gene3D" id="1.20.1250.20">
    <property type="entry name" value="MFS general substrate transporter like domains"/>
    <property type="match status" value="1"/>
</dbReference>
<dbReference type="CDD" id="cd17313">
    <property type="entry name" value="MFS_SLC45_SUC"/>
    <property type="match status" value="1"/>
</dbReference>
<reference evidence="8 9" key="1">
    <citation type="submission" date="2019-09" db="EMBL/GenBank/DDBJ databases">
        <title>Bird 10,000 Genomes (B10K) Project - Family phase.</title>
        <authorList>
            <person name="Zhang G."/>
        </authorList>
    </citation>
    <scope>NUCLEOTIDE SEQUENCE [LARGE SCALE GENOMIC DNA]</scope>
    <source>
        <strain evidence="8">B10K-DU-001-77</strain>
        <tissue evidence="8">Muscle</tissue>
    </source>
</reference>
<organism evidence="8 9">
    <name type="scientific">Cinclus mexicanus</name>
    <name type="common">American dipper</name>
    <dbReference type="NCBI Taxonomy" id="161649"/>
    <lineage>
        <taxon>Eukaryota</taxon>
        <taxon>Metazoa</taxon>
        <taxon>Chordata</taxon>
        <taxon>Craniata</taxon>
        <taxon>Vertebrata</taxon>
        <taxon>Euteleostomi</taxon>
        <taxon>Archelosauria</taxon>
        <taxon>Archosauria</taxon>
        <taxon>Dinosauria</taxon>
        <taxon>Saurischia</taxon>
        <taxon>Theropoda</taxon>
        <taxon>Coelurosauria</taxon>
        <taxon>Aves</taxon>
        <taxon>Neognathae</taxon>
        <taxon>Neoaves</taxon>
        <taxon>Telluraves</taxon>
        <taxon>Australaves</taxon>
        <taxon>Passeriformes</taxon>
        <taxon>Cinclidae</taxon>
        <taxon>Cinclus</taxon>
    </lineage>
</organism>
<dbReference type="PANTHER" id="PTHR19432">
    <property type="entry name" value="SUGAR TRANSPORTER"/>
    <property type="match status" value="1"/>
</dbReference>
<evidence type="ECO:0000313" key="8">
    <source>
        <dbReference type="EMBL" id="NXR22290.1"/>
    </source>
</evidence>
<feature type="non-terminal residue" evidence="8">
    <location>
        <position position="567"/>
    </location>
</feature>
<protein>
    <submittedName>
        <fullName evidence="8">S45A3 protein</fullName>
    </submittedName>
</protein>
<feature type="transmembrane region" description="Helical" evidence="7">
    <location>
        <begin position="14"/>
        <end position="36"/>
    </location>
</feature>
<dbReference type="FunFam" id="1.20.1250.20:FF:000193">
    <property type="entry name" value="Solute carrier family 45 member 3"/>
    <property type="match status" value="1"/>
</dbReference>
<dbReference type="InterPro" id="IPR011701">
    <property type="entry name" value="MFS"/>
</dbReference>
<feature type="transmembrane region" description="Helical" evidence="7">
    <location>
        <begin position="83"/>
        <end position="106"/>
    </location>
</feature>
<dbReference type="PANTHER" id="PTHR19432:SF37">
    <property type="entry name" value="SOLUTE CARRIER FAMILY 45 MEMBER 3"/>
    <property type="match status" value="1"/>
</dbReference>
<comment type="similarity">
    <text evidence="6">Belongs to the glycoside-pentoside-hexuronide (GPH) cation symporter transporter (TC 2.A.2) family.</text>
</comment>
<dbReference type="Pfam" id="PF07690">
    <property type="entry name" value="MFS_1"/>
    <property type="match status" value="1"/>
</dbReference>
<accession>A0A7L2JFN5</accession>